<keyword evidence="4" id="KW-0479">Metal-binding</keyword>
<dbReference type="AlphaFoldDB" id="A0A4Q9M8L7"/>
<dbReference type="Pfam" id="PF03443">
    <property type="entry name" value="AA9"/>
    <property type="match status" value="1"/>
</dbReference>
<feature type="compositionally biased region" description="Low complexity" evidence="16">
    <location>
        <begin position="250"/>
        <end position="309"/>
    </location>
</feature>
<evidence type="ECO:0000256" key="12">
    <source>
        <dbReference type="ARBA" id="ARBA00023326"/>
    </source>
</evidence>
<feature type="domain" description="Auxiliary Activity family 9 catalytic" evidence="18">
    <location>
        <begin position="21"/>
        <end position="227"/>
    </location>
</feature>
<evidence type="ECO:0000256" key="9">
    <source>
        <dbReference type="ARBA" id="ARBA00023033"/>
    </source>
</evidence>
<dbReference type="GO" id="GO:0004497">
    <property type="term" value="F:monooxygenase activity"/>
    <property type="evidence" value="ECO:0007669"/>
    <property type="project" value="UniProtKB-KW"/>
</dbReference>
<keyword evidence="5 17" id="KW-0732">Signal</keyword>
<dbReference type="InterPro" id="IPR005103">
    <property type="entry name" value="AA9_LPMO"/>
</dbReference>
<feature type="signal peptide" evidence="17">
    <location>
        <begin position="1"/>
        <end position="20"/>
    </location>
</feature>
<feature type="region of interest" description="Disordered" evidence="16">
    <location>
        <begin position="250"/>
        <end position="338"/>
    </location>
</feature>
<dbReference type="GO" id="GO:0046872">
    <property type="term" value="F:metal ion binding"/>
    <property type="evidence" value="ECO:0007669"/>
    <property type="project" value="UniProtKB-KW"/>
</dbReference>
<dbReference type="GO" id="GO:0030245">
    <property type="term" value="P:cellulose catabolic process"/>
    <property type="evidence" value="ECO:0007669"/>
    <property type="project" value="UniProtKB-KW"/>
</dbReference>
<comment type="catalytic activity">
    <reaction evidence="14">
        <text>[(1-&gt;4)-beta-D-glucosyl]n+m + reduced acceptor + O2 = 4-dehydro-beta-D-glucosyl-[(1-&gt;4)-beta-D-glucosyl]n-1 + [(1-&gt;4)-beta-D-glucosyl]m + acceptor + H2O.</text>
        <dbReference type="EC" id="1.14.99.56"/>
    </reaction>
</comment>
<evidence type="ECO:0000256" key="2">
    <source>
        <dbReference type="ARBA" id="ARBA00004613"/>
    </source>
</evidence>
<feature type="chain" id="PRO_5020538872" description="lytic cellulose monooxygenase (C4-dehydrogenating)" evidence="17">
    <location>
        <begin position="21"/>
        <end position="338"/>
    </location>
</feature>
<accession>A0A4Q9M8L7</accession>
<comment type="similarity">
    <text evidence="13">Belongs to the polysaccharide monooxygenase AA9 family.</text>
</comment>
<evidence type="ECO:0000256" key="15">
    <source>
        <dbReference type="ARBA" id="ARBA00047174"/>
    </source>
</evidence>
<evidence type="ECO:0000256" key="11">
    <source>
        <dbReference type="ARBA" id="ARBA00023277"/>
    </source>
</evidence>
<feature type="compositionally biased region" description="Basic residues" evidence="16">
    <location>
        <begin position="326"/>
        <end position="338"/>
    </location>
</feature>
<evidence type="ECO:0000256" key="17">
    <source>
        <dbReference type="SAM" id="SignalP"/>
    </source>
</evidence>
<dbReference type="PANTHER" id="PTHR33353">
    <property type="entry name" value="PUTATIVE (AFU_ORTHOLOGUE AFUA_1G12560)-RELATED"/>
    <property type="match status" value="1"/>
</dbReference>
<evidence type="ECO:0000313" key="19">
    <source>
        <dbReference type="EMBL" id="TBU23405.1"/>
    </source>
</evidence>
<dbReference type="EC" id="1.14.99.56" evidence="15"/>
<evidence type="ECO:0000256" key="3">
    <source>
        <dbReference type="ARBA" id="ARBA00022525"/>
    </source>
</evidence>
<dbReference type="PANTHER" id="PTHR33353:SF10">
    <property type="entry name" value="ENDO-BETA-1,4-GLUCANASE D"/>
    <property type="match status" value="1"/>
</dbReference>
<keyword evidence="7" id="KW-0560">Oxidoreductase</keyword>
<reference evidence="19" key="1">
    <citation type="submission" date="2019-01" db="EMBL/GenBank/DDBJ databases">
        <title>Draft genome sequences of three monokaryotic isolates of the white-rot basidiomycete fungus Dichomitus squalens.</title>
        <authorList>
            <consortium name="DOE Joint Genome Institute"/>
            <person name="Lopez S.C."/>
            <person name="Andreopoulos B."/>
            <person name="Pangilinan J."/>
            <person name="Lipzen A."/>
            <person name="Riley R."/>
            <person name="Ahrendt S."/>
            <person name="Ng V."/>
            <person name="Barry K."/>
            <person name="Daum C."/>
            <person name="Grigoriev I.V."/>
            <person name="Hilden K.S."/>
            <person name="Makela M.R."/>
            <person name="de Vries R.P."/>
        </authorList>
    </citation>
    <scope>NUCLEOTIDE SEQUENCE [LARGE SCALE GENOMIC DNA]</scope>
    <source>
        <strain evidence="19">OM18370.1</strain>
    </source>
</reference>
<dbReference type="EMBL" id="ML143506">
    <property type="protein sequence ID" value="TBU23405.1"/>
    <property type="molecule type" value="Genomic_DNA"/>
</dbReference>
<evidence type="ECO:0000256" key="16">
    <source>
        <dbReference type="SAM" id="MobiDB-lite"/>
    </source>
</evidence>
<evidence type="ECO:0000256" key="14">
    <source>
        <dbReference type="ARBA" id="ARBA00045077"/>
    </source>
</evidence>
<evidence type="ECO:0000256" key="7">
    <source>
        <dbReference type="ARBA" id="ARBA00023002"/>
    </source>
</evidence>
<comment type="subcellular location">
    <subcellularLocation>
        <location evidence="2">Secreted</location>
    </subcellularLocation>
</comment>
<evidence type="ECO:0000256" key="5">
    <source>
        <dbReference type="ARBA" id="ARBA00022729"/>
    </source>
</evidence>
<dbReference type="InterPro" id="IPR049892">
    <property type="entry name" value="AA9"/>
</dbReference>
<dbReference type="GO" id="GO:0005576">
    <property type="term" value="C:extracellular region"/>
    <property type="evidence" value="ECO:0007669"/>
    <property type="project" value="UniProtKB-SubCell"/>
</dbReference>
<keyword evidence="9" id="KW-0503">Monooxygenase</keyword>
<organism evidence="19">
    <name type="scientific">Dichomitus squalens</name>
    <dbReference type="NCBI Taxonomy" id="114155"/>
    <lineage>
        <taxon>Eukaryota</taxon>
        <taxon>Fungi</taxon>
        <taxon>Dikarya</taxon>
        <taxon>Basidiomycota</taxon>
        <taxon>Agaricomycotina</taxon>
        <taxon>Agaricomycetes</taxon>
        <taxon>Polyporales</taxon>
        <taxon>Polyporaceae</taxon>
        <taxon>Dichomitus</taxon>
    </lineage>
</organism>
<dbReference type="Gene3D" id="2.70.50.70">
    <property type="match status" value="1"/>
</dbReference>
<keyword evidence="8" id="KW-0186">Copper</keyword>
<evidence type="ECO:0000259" key="18">
    <source>
        <dbReference type="Pfam" id="PF03443"/>
    </source>
</evidence>
<dbReference type="OrthoDB" id="4849160at2759"/>
<keyword evidence="10" id="KW-1015">Disulfide bond</keyword>
<name>A0A4Q9M8L7_9APHY</name>
<evidence type="ECO:0000256" key="1">
    <source>
        <dbReference type="ARBA" id="ARBA00001973"/>
    </source>
</evidence>
<keyword evidence="3" id="KW-0964">Secreted</keyword>
<dbReference type="GO" id="GO:0016787">
    <property type="term" value="F:hydrolase activity"/>
    <property type="evidence" value="ECO:0007669"/>
    <property type="project" value="UniProtKB-KW"/>
</dbReference>
<keyword evidence="19" id="KW-0378">Hydrolase</keyword>
<gene>
    <name evidence="19" type="ORF">BD311DRAFT_768544</name>
</gene>
<evidence type="ECO:0000256" key="8">
    <source>
        <dbReference type="ARBA" id="ARBA00023008"/>
    </source>
</evidence>
<keyword evidence="12" id="KW-0624">Polysaccharide degradation</keyword>
<dbReference type="CDD" id="cd21175">
    <property type="entry name" value="LPMO_AA9"/>
    <property type="match status" value="1"/>
</dbReference>
<keyword evidence="6" id="KW-0136">Cellulose degradation</keyword>
<evidence type="ECO:0000256" key="10">
    <source>
        <dbReference type="ARBA" id="ARBA00023157"/>
    </source>
</evidence>
<evidence type="ECO:0000256" key="4">
    <source>
        <dbReference type="ARBA" id="ARBA00022723"/>
    </source>
</evidence>
<keyword evidence="11" id="KW-0119">Carbohydrate metabolism</keyword>
<sequence>MESQYTLIVLLFTLITQVLAHGYLKSVAIDGTTYEGNVPDQTPSNSPIRLIDSVEPVKGASNPNLSCGQDAQNAALVVPANPGSQVAFSWASGGGGNWPHNTGPLMTYMAVCDGTTCDKFDASNARWFKIDEAGQKSDSSGWVQADIMNGQSYSITLPSDIAAGDYLIRHEIIALQGAVSVGGAEFYPSCTQVRVGGNNDGAPNATVSFPGAYSDTDPGILTPNIYNPGFEYVFPGPPIASIGSGNGNNAVSNSGAPPAPSSTAPTSSALPSSSASISDVPTSAPGPSPTSASTSVASPSSSSTSNSGSCGDWKSNDNWARDTYRPRRFVKTRRSRLH</sequence>
<protein>
    <recommendedName>
        <fullName evidence="15">lytic cellulose monooxygenase (C4-dehydrogenating)</fullName>
        <ecNumber evidence="15">1.14.99.56</ecNumber>
    </recommendedName>
</protein>
<evidence type="ECO:0000256" key="6">
    <source>
        <dbReference type="ARBA" id="ARBA00023001"/>
    </source>
</evidence>
<proteinExistence type="inferred from homology"/>
<evidence type="ECO:0000256" key="13">
    <source>
        <dbReference type="ARBA" id="ARBA00044502"/>
    </source>
</evidence>
<dbReference type="Proteomes" id="UP000292957">
    <property type="component" value="Unassembled WGS sequence"/>
</dbReference>
<comment type="cofactor">
    <cofactor evidence="1">
        <name>Cu(2+)</name>
        <dbReference type="ChEBI" id="CHEBI:29036"/>
    </cofactor>
</comment>